<evidence type="ECO:0000256" key="2">
    <source>
        <dbReference type="ARBA" id="ARBA00004733"/>
    </source>
</evidence>
<dbReference type="GO" id="GO:0005829">
    <property type="term" value="C:cytosol"/>
    <property type="evidence" value="ECO:0007669"/>
    <property type="project" value="TreeGrafter"/>
</dbReference>
<evidence type="ECO:0000256" key="3">
    <source>
        <dbReference type="ARBA" id="ARBA00011270"/>
    </source>
</evidence>
<dbReference type="GO" id="GO:0004834">
    <property type="term" value="F:tryptophan synthase activity"/>
    <property type="evidence" value="ECO:0007669"/>
    <property type="project" value="UniProtKB-EC"/>
</dbReference>
<dbReference type="EMBL" id="UIDG01000556">
    <property type="protein sequence ID" value="SUS08164.1"/>
    <property type="molecule type" value="Genomic_DNA"/>
</dbReference>
<comment type="pathway">
    <text evidence="2">Amino-acid biosynthesis; L-tryptophan biosynthesis; L-tryptophan from chorismate: step 5/5.</text>
</comment>
<comment type="catalytic activity">
    <reaction evidence="9">
        <text>(1S,2R)-1-C-(indol-3-yl)glycerol 3-phosphate + L-serine = D-glyceraldehyde 3-phosphate + L-tryptophan + H2O</text>
        <dbReference type="Rhea" id="RHEA:10532"/>
        <dbReference type="ChEBI" id="CHEBI:15377"/>
        <dbReference type="ChEBI" id="CHEBI:33384"/>
        <dbReference type="ChEBI" id="CHEBI:57912"/>
        <dbReference type="ChEBI" id="CHEBI:58866"/>
        <dbReference type="ChEBI" id="CHEBI:59776"/>
        <dbReference type="EC" id="4.2.1.20"/>
    </reaction>
</comment>
<keyword evidence="6" id="KW-0822">Tryptophan biosynthesis</keyword>
<dbReference type="InterPro" id="IPR013785">
    <property type="entry name" value="Aldolase_TIM"/>
</dbReference>
<dbReference type="InterPro" id="IPR011060">
    <property type="entry name" value="RibuloseP-bd_barrel"/>
</dbReference>
<comment type="subunit">
    <text evidence="3">Tetramer of two alpha and two beta chains.</text>
</comment>
<keyword evidence="5" id="KW-0028">Amino-acid biosynthesis</keyword>
<dbReference type="SUPFAM" id="SSF51366">
    <property type="entry name" value="Ribulose-phoshate binding barrel"/>
    <property type="match status" value="1"/>
</dbReference>
<dbReference type="EC" id="4.2.1.20" evidence="4"/>
<organism evidence="10">
    <name type="scientific">metagenome</name>
    <dbReference type="NCBI Taxonomy" id="256318"/>
    <lineage>
        <taxon>unclassified sequences</taxon>
        <taxon>metagenomes</taxon>
    </lineage>
</organism>
<proteinExistence type="inferred from homology"/>
<dbReference type="PROSITE" id="PS00167">
    <property type="entry name" value="TRP_SYNTHASE_ALPHA"/>
    <property type="match status" value="1"/>
</dbReference>
<accession>A0A380TKI9</accession>
<dbReference type="InterPro" id="IPR018204">
    <property type="entry name" value="Trp_synthase_alpha_AS"/>
</dbReference>
<dbReference type="NCBIfam" id="TIGR00262">
    <property type="entry name" value="trpA"/>
    <property type="match status" value="1"/>
</dbReference>
<evidence type="ECO:0000256" key="7">
    <source>
        <dbReference type="ARBA" id="ARBA00023141"/>
    </source>
</evidence>
<dbReference type="CDD" id="cd04724">
    <property type="entry name" value="Tryptophan_synthase_alpha"/>
    <property type="match status" value="1"/>
</dbReference>
<evidence type="ECO:0000256" key="6">
    <source>
        <dbReference type="ARBA" id="ARBA00022822"/>
    </source>
</evidence>
<evidence type="ECO:0000313" key="10">
    <source>
        <dbReference type="EMBL" id="SUS08164.1"/>
    </source>
</evidence>
<protein>
    <recommendedName>
        <fullName evidence="4">tryptophan synthase</fullName>
        <ecNumber evidence="4">4.2.1.20</ecNumber>
    </recommendedName>
</protein>
<dbReference type="PANTHER" id="PTHR43406">
    <property type="entry name" value="TRYPTOPHAN SYNTHASE, ALPHA CHAIN"/>
    <property type="match status" value="1"/>
</dbReference>
<evidence type="ECO:0000256" key="4">
    <source>
        <dbReference type="ARBA" id="ARBA00012043"/>
    </source>
</evidence>
<dbReference type="PANTHER" id="PTHR43406:SF1">
    <property type="entry name" value="TRYPTOPHAN SYNTHASE ALPHA CHAIN, CHLOROPLASTIC"/>
    <property type="match status" value="1"/>
</dbReference>
<dbReference type="Gene3D" id="3.20.20.70">
    <property type="entry name" value="Aldolase class I"/>
    <property type="match status" value="1"/>
</dbReference>
<dbReference type="UniPathway" id="UPA00035">
    <property type="reaction ID" value="UER00044"/>
</dbReference>
<dbReference type="AlphaFoldDB" id="A0A380TKI9"/>
<evidence type="ECO:0000256" key="1">
    <source>
        <dbReference type="ARBA" id="ARBA00003365"/>
    </source>
</evidence>
<keyword evidence="8 10" id="KW-0456">Lyase</keyword>
<comment type="function">
    <text evidence="1">The alpha subunit is responsible for the aldol cleavage of indoleglycerol phosphate to indole and glyceraldehyde 3-phosphate.</text>
</comment>
<sequence>MREGGRIGRRFASLRQQRRAGLVTFVTAGDPDLATSIDIMRRLPAAGADIIELGMPFSDPMADGPIIQAASERALRAGQTMRRTLDMVAAFRQEDAETPIVLMGYFNPVYVYGTARFLFAAKKAGVDGLILVDLPPEEAGEVVGPARNAGIDLIFLVAPTTGDERLPLVVKHASGFVYYVSITGITGTASAALTDVTHAVERIRAHSPLPVAVGFGIKSPGQARAIGSTADAAVVGSAIVAKIADHLDAKGAPRADLVDVVASFVGSLAEGVHAARPRRGPV</sequence>
<reference evidence="10" key="1">
    <citation type="submission" date="2018-07" db="EMBL/GenBank/DDBJ databases">
        <authorList>
            <person name="Quirk P.G."/>
            <person name="Krulwich T.A."/>
        </authorList>
    </citation>
    <scope>NUCLEOTIDE SEQUENCE</scope>
</reference>
<evidence type="ECO:0000256" key="8">
    <source>
        <dbReference type="ARBA" id="ARBA00023239"/>
    </source>
</evidence>
<dbReference type="Pfam" id="PF00290">
    <property type="entry name" value="Trp_syntA"/>
    <property type="match status" value="1"/>
</dbReference>
<dbReference type="HAMAP" id="MF_00131">
    <property type="entry name" value="Trp_synth_alpha"/>
    <property type="match status" value="1"/>
</dbReference>
<gene>
    <name evidence="10" type="primary">trpA</name>
    <name evidence="10" type="ORF">DF3PB_60002</name>
</gene>
<evidence type="ECO:0000256" key="9">
    <source>
        <dbReference type="ARBA" id="ARBA00049047"/>
    </source>
</evidence>
<name>A0A380TKI9_9ZZZZ</name>
<evidence type="ECO:0000256" key="5">
    <source>
        <dbReference type="ARBA" id="ARBA00022605"/>
    </source>
</evidence>
<dbReference type="FunFam" id="3.20.20.70:FF:000037">
    <property type="entry name" value="Tryptophan synthase alpha chain"/>
    <property type="match status" value="1"/>
</dbReference>
<dbReference type="InterPro" id="IPR002028">
    <property type="entry name" value="Trp_synthase_suA"/>
</dbReference>
<keyword evidence="7" id="KW-0057">Aromatic amino acid biosynthesis</keyword>